<keyword evidence="1" id="KW-1015">Disulfide bond</keyword>
<dbReference type="PANTHER" id="PTHR48071">
    <property type="entry name" value="SRCR DOMAIN-CONTAINING PROTEIN"/>
    <property type="match status" value="1"/>
</dbReference>
<evidence type="ECO:0000256" key="1">
    <source>
        <dbReference type="ARBA" id="ARBA00023157"/>
    </source>
</evidence>
<accession>A0A2G8JWZ4</accession>
<dbReference type="SMART" id="SM00202">
    <property type="entry name" value="SR"/>
    <property type="match status" value="1"/>
</dbReference>
<feature type="domain" description="SRCR" evidence="4">
    <location>
        <begin position="104"/>
        <end position="206"/>
    </location>
</feature>
<evidence type="ECO:0000313" key="6">
    <source>
        <dbReference type="Proteomes" id="UP000230750"/>
    </source>
</evidence>
<feature type="region of interest" description="Disordered" evidence="3">
    <location>
        <begin position="61"/>
        <end position="85"/>
    </location>
</feature>
<dbReference type="EMBL" id="MRZV01001138">
    <property type="protein sequence ID" value="PIK40297.1"/>
    <property type="molecule type" value="Genomic_DNA"/>
</dbReference>
<dbReference type="GO" id="GO:0016020">
    <property type="term" value="C:membrane"/>
    <property type="evidence" value="ECO:0007669"/>
    <property type="project" value="InterPro"/>
</dbReference>
<evidence type="ECO:0000256" key="3">
    <source>
        <dbReference type="SAM" id="MobiDB-lite"/>
    </source>
</evidence>
<gene>
    <name evidence="5" type="ORF">BSL78_22852</name>
</gene>
<dbReference type="InterPro" id="IPR001190">
    <property type="entry name" value="SRCR"/>
</dbReference>
<keyword evidence="6" id="KW-1185">Reference proteome</keyword>
<dbReference type="Proteomes" id="UP000230750">
    <property type="component" value="Unassembled WGS sequence"/>
</dbReference>
<dbReference type="AlphaFoldDB" id="A0A2G8JWZ4"/>
<reference evidence="5 6" key="1">
    <citation type="journal article" date="2017" name="PLoS Biol.">
        <title>The sea cucumber genome provides insights into morphological evolution and visceral regeneration.</title>
        <authorList>
            <person name="Zhang X."/>
            <person name="Sun L."/>
            <person name="Yuan J."/>
            <person name="Sun Y."/>
            <person name="Gao Y."/>
            <person name="Zhang L."/>
            <person name="Li S."/>
            <person name="Dai H."/>
            <person name="Hamel J.F."/>
            <person name="Liu C."/>
            <person name="Yu Y."/>
            <person name="Liu S."/>
            <person name="Lin W."/>
            <person name="Guo K."/>
            <person name="Jin S."/>
            <person name="Xu P."/>
            <person name="Storey K.B."/>
            <person name="Huan P."/>
            <person name="Zhang T."/>
            <person name="Zhou Y."/>
            <person name="Zhang J."/>
            <person name="Lin C."/>
            <person name="Li X."/>
            <person name="Xing L."/>
            <person name="Huo D."/>
            <person name="Sun M."/>
            <person name="Wang L."/>
            <person name="Mercier A."/>
            <person name="Li F."/>
            <person name="Yang H."/>
            <person name="Xiang J."/>
        </authorList>
    </citation>
    <scope>NUCLEOTIDE SEQUENCE [LARGE SCALE GENOMIC DNA]</scope>
    <source>
        <strain evidence="5">Shaxun</strain>
        <tissue evidence="5">Muscle</tissue>
    </source>
</reference>
<dbReference type="InterPro" id="IPR036772">
    <property type="entry name" value="SRCR-like_dom_sf"/>
</dbReference>
<organism evidence="5 6">
    <name type="scientific">Stichopus japonicus</name>
    <name type="common">Sea cucumber</name>
    <dbReference type="NCBI Taxonomy" id="307972"/>
    <lineage>
        <taxon>Eukaryota</taxon>
        <taxon>Metazoa</taxon>
        <taxon>Echinodermata</taxon>
        <taxon>Eleutherozoa</taxon>
        <taxon>Echinozoa</taxon>
        <taxon>Holothuroidea</taxon>
        <taxon>Aspidochirotacea</taxon>
        <taxon>Aspidochirotida</taxon>
        <taxon>Stichopodidae</taxon>
        <taxon>Apostichopus</taxon>
    </lineage>
</organism>
<sequence>MGGRLGGGSVKRMKKLDQKQNAKKDVISCGCHACTRKISMVYERNNPAACTRCTRYKRELRSRSGRDDDNDDDDDDEDSERGEPERVIFRRIADTRAVSATYQIRLVGGNTDNEGRLEIRKNSGPWGMVCDDSWTFENAFVACKMLGYRQDVMACVCLCVCDNWWRSKVICSQHAQLKTVKRSRCLDWVGKSLLCSERITRALSCYFERLQFTTWKALRALILKVIFTSIV</sequence>
<comment type="caution">
    <text evidence="5">The sequence shown here is derived from an EMBL/GenBank/DDBJ whole genome shotgun (WGS) entry which is preliminary data.</text>
</comment>
<proteinExistence type="predicted"/>
<evidence type="ECO:0000256" key="2">
    <source>
        <dbReference type="PROSITE-ProRule" id="PRU00196"/>
    </source>
</evidence>
<name>A0A2G8JWZ4_STIJA</name>
<evidence type="ECO:0000313" key="5">
    <source>
        <dbReference type="EMBL" id="PIK40297.1"/>
    </source>
</evidence>
<dbReference type="Pfam" id="PF00530">
    <property type="entry name" value="SRCR"/>
    <property type="match status" value="1"/>
</dbReference>
<evidence type="ECO:0000259" key="4">
    <source>
        <dbReference type="PROSITE" id="PS50287"/>
    </source>
</evidence>
<dbReference type="OrthoDB" id="536948at2759"/>
<dbReference type="SUPFAM" id="SSF56487">
    <property type="entry name" value="SRCR-like"/>
    <property type="match status" value="1"/>
</dbReference>
<protein>
    <recommendedName>
        <fullName evidence="4">SRCR domain-containing protein</fullName>
    </recommendedName>
</protein>
<feature type="compositionally biased region" description="Acidic residues" evidence="3">
    <location>
        <begin position="68"/>
        <end position="80"/>
    </location>
</feature>
<comment type="caution">
    <text evidence="2">Lacks conserved residue(s) required for the propagation of feature annotation.</text>
</comment>
<dbReference type="PROSITE" id="PS50287">
    <property type="entry name" value="SRCR_2"/>
    <property type="match status" value="1"/>
</dbReference>
<dbReference type="PANTHER" id="PTHR48071:SF18">
    <property type="entry name" value="DELETED IN MALIGNANT BRAIN TUMORS 1 PROTEIN-RELATED"/>
    <property type="match status" value="1"/>
</dbReference>
<dbReference type="Gene3D" id="3.10.250.10">
    <property type="entry name" value="SRCR-like domain"/>
    <property type="match status" value="1"/>
</dbReference>
<dbReference type="PRINTS" id="PR00258">
    <property type="entry name" value="SPERACTRCPTR"/>
</dbReference>